<evidence type="ECO:0000256" key="1">
    <source>
        <dbReference type="ARBA" id="ARBA00022737"/>
    </source>
</evidence>
<dbReference type="Proteomes" id="UP000249082">
    <property type="component" value="Unassembled WGS sequence"/>
</dbReference>
<accession>A0A2W5NF96</accession>
<evidence type="ECO:0000256" key="3">
    <source>
        <dbReference type="PROSITE-ProRule" id="PRU00023"/>
    </source>
</evidence>
<gene>
    <name evidence="4" type="ORF">DI555_21445</name>
</gene>
<dbReference type="Gene3D" id="1.25.40.20">
    <property type="entry name" value="Ankyrin repeat-containing domain"/>
    <property type="match status" value="2"/>
</dbReference>
<feature type="repeat" description="ANK" evidence="3">
    <location>
        <begin position="86"/>
        <end position="118"/>
    </location>
</feature>
<dbReference type="AlphaFoldDB" id="A0A2W5NF96"/>
<dbReference type="SMART" id="SM00248">
    <property type="entry name" value="ANK"/>
    <property type="match status" value="4"/>
</dbReference>
<reference evidence="4 5" key="1">
    <citation type="submission" date="2017-08" db="EMBL/GenBank/DDBJ databases">
        <title>Infants hospitalized years apart are colonized by the same room-sourced microbial strains.</title>
        <authorList>
            <person name="Brooks B."/>
            <person name="Olm M.R."/>
            <person name="Firek B.A."/>
            <person name="Baker R."/>
            <person name="Thomas B.C."/>
            <person name="Morowitz M.J."/>
            <person name="Banfield J.F."/>
        </authorList>
    </citation>
    <scope>NUCLEOTIDE SEQUENCE [LARGE SCALE GENOMIC DNA]</scope>
    <source>
        <strain evidence="4">S2_005_002_R2_33</strain>
    </source>
</reference>
<dbReference type="EMBL" id="QFPX01000027">
    <property type="protein sequence ID" value="PZQ51128.1"/>
    <property type="molecule type" value="Genomic_DNA"/>
</dbReference>
<dbReference type="InterPro" id="IPR002110">
    <property type="entry name" value="Ankyrin_rpt"/>
</dbReference>
<evidence type="ECO:0000313" key="5">
    <source>
        <dbReference type="Proteomes" id="UP000249082"/>
    </source>
</evidence>
<dbReference type="SUPFAM" id="SSF48403">
    <property type="entry name" value="Ankyrin repeat"/>
    <property type="match status" value="1"/>
</dbReference>
<name>A0A2W5NF96_9SPHN</name>
<proteinExistence type="predicted"/>
<dbReference type="PANTHER" id="PTHR24171">
    <property type="entry name" value="ANKYRIN REPEAT DOMAIN-CONTAINING PROTEIN 39-RELATED"/>
    <property type="match status" value="1"/>
</dbReference>
<feature type="repeat" description="ANK" evidence="3">
    <location>
        <begin position="119"/>
        <end position="151"/>
    </location>
</feature>
<sequence length="175" mass="18615">MISQVQAPVTSALLPPPERLQELLFEAARLGRDDMVIALLQAGAAIEALDERDHSPLILASYHGHATTTDLLLDMGATPDGEDTNKGNSALMGVAFKGYDHIAHALLRAGADPNRVNRAGQTALMMAALFGRHAVIDLLLKAGADVRHIDLEGNDAAALARSQGQDEIAERLTRP</sequence>
<dbReference type="InterPro" id="IPR036770">
    <property type="entry name" value="Ankyrin_rpt-contain_sf"/>
</dbReference>
<keyword evidence="2 3" id="KW-0040">ANK repeat</keyword>
<dbReference type="PROSITE" id="PS50297">
    <property type="entry name" value="ANK_REP_REGION"/>
    <property type="match status" value="1"/>
</dbReference>
<evidence type="ECO:0000313" key="4">
    <source>
        <dbReference type="EMBL" id="PZQ51128.1"/>
    </source>
</evidence>
<evidence type="ECO:0000256" key="2">
    <source>
        <dbReference type="ARBA" id="ARBA00023043"/>
    </source>
</evidence>
<feature type="repeat" description="ANK" evidence="3">
    <location>
        <begin position="52"/>
        <end position="84"/>
    </location>
</feature>
<dbReference type="Pfam" id="PF12796">
    <property type="entry name" value="Ank_2"/>
    <property type="match status" value="1"/>
</dbReference>
<dbReference type="PROSITE" id="PS50088">
    <property type="entry name" value="ANK_REPEAT"/>
    <property type="match status" value="3"/>
</dbReference>
<comment type="caution">
    <text evidence="4">The sequence shown here is derived from an EMBL/GenBank/DDBJ whole genome shotgun (WGS) entry which is preliminary data.</text>
</comment>
<protein>
    <submittedName>
        <fullName evidence="4">Uncharacterized protein</fullName>
    </submittedName>
</protein>
<organism evidence="4 5">
    <name type="scientific">Novosphingobium pentaromativorans</name>
    <dbReference type="NCBI Taxonomy" id="205844"/>
    <lineage>
        <taxon>Bacteria</taxon>
        <taxon>Pseudomonadati</taxon>
        <taxon>Pseudomonadota</taxon>
        <taxon>Alphaproteobacteria</taxon>
        <taxon>Sphingomonadales</taxon>
        <taxon>Sphingomonadaceae</taxon>
        <taxon>Novosphingobium</taxon>
    </lineage>
</organism>
<keyword evidence="1" id="KW-0677">Repeat</keyword>